<protein>
    <recommendedName>
        <fullName evidence="3">C2H2-type domain-containing protein</fullName>
    </recommendedName>
</protein>
<dbReference type="AlphaFoldDB" id="A0A8H5CJP0"/>
<feature type="domain" description="C2H2-type" evidence="3">
    <location>
        <begin position="3"/>
        <end position="33"/>
    </location>
</feature>
<accession>A0A8H5CJP0</accession>
<proteinExistence type="predicted"/>
<evidence type="ECO:0000313" key="5">
    <source>
        <dbReference type="Proteomes" id="UP000559256"/>
    </source>
</evidence>
<comment type="caution">
    <text evidence="4">The sequence shown here is derived from an EMBL/GenBank/DDBJ whole genome shotgun (WGS) entry which is preliminary data.</text>
</comment>
<keyword evidence="1" id="KW-0863">Zinc-finger</keyword>
<evidence type="ECO:0000259" key="3">
    <source>
        <dbReference type="PROSITE" id="PS50157"/>
    </source>
</evidence>
<feature type="region of interest" description="Disordered" evidence="2">
    <location>
        <begin position="30"/>
        <end position="89"/>
    </location>
</feature>
<dbReference type="GO" id="GO:0008270">
    <property type="term" value="F:zinc ion binding"/>
    <property type="evidence" value="ECO:0007669"/>
    <property type="project" value="UniProtKB-KW"/>
</dbReference>
<name>A0A8H5CJP0_9AGAR</name>
<evidence type="ECO:0000256" key="1">
    <source>
        <dbReference type="PROSITE-ProRule" id="PRU00042"/>
    </source>
</evidence>
<dbReference type="PROSITE" id="PS50157">
    <property type="entry name" value="ZINC_FINGER_C2H2_2"/>
    <property type="match status" value="1"/>
</dbReference>
<evidence type="ECO:0000256" key="2">
    <source>
        <dbReference type="SAM" id="MobiDB-lite"/>
    </source>
</evidence>
<feature type="compositionally biased region" description="Pro residues" evidence="2">
    <location>
        <begin position="56"/>
        <end position="78"/>
    </location>
</feature>
<keyword evidence="5" id="KW-1185">Reference proteome</keyword>
<keyword evidence="1" id="KW-0479">Metal-binding</keyword>
<gene>
    <name evidence="4" type="ORF">D9758_015925</name>
</gene>
<evidence type="ECO:0000313" key="4">
    <source>
        <dbReference type="EMBL" id="KAF5342738.1"/>
    </source>
</evidence>
<sequence length="111" mass="12076">MVISCSYSGCRRTFKRFRDLTKHANAKHIGNIQLPAARSTETPLSGPFDDQTADSPPEPFHSPSSPPSPTSPPPPEPTQPLESKNYHPFLTGEICIENGDPIDLALLQPPS</sequence>
<dbReference type="InterPro" id="IPR013087">
    <property type="entry name" value="Znf_C2H2_type"/>
</dbReference>
<dbReference type="EMBL" id="JAACJM010000158">
    <property type="protein sequence ID" value="KAF5342738.1"/>
    <property type="molecule type" value="Genomic_DNA"/>
</dbReference>
<dbReference type="PROSITE" id="PS00028">
    <property type="entry name" value="ZINC_FINGER_C2H2_1"/>
    <property type="match status" value="1"/>
</dbReference>
<reference evidence="4 5" key="1">
    <citation type="journal article" date="2020" name="ISME J.">
        <title>Uncovering the hidden diversity of litter-decomposition mechanisms in mushroom-forming fungi.</title>
        <authorList>
            <person name="Floudas D."/>
            <person name="Bentzer J."/>
            <person name="Ahren D."/>
            <person name="Johansson T."/>
            <person name="Persson P."/>
            <person name="Tunlid A."/>
        </authorList>
    </citation>
    <scope>NUCLEOTIDE SEQUENCE [LARGE SCALE GENOMIC DNA]</scope>
    <source>
        <strain evidence="4 5">CBS 291.85</strain>
    </source>
</reference>
<keyword evidence="1" id="KW-0862">Zinc</keyword>
<organism evidence="4 5">
    <name type="scientific">Tetrapyrgos nigripes</name>
    <dbReference type="NCBI Taxonomy" id="182062"/>
    <lineage>
        <taxon>Eukaryota</taxon>
        <taxon>Fungi</taxon>
        <taxon>Dikarya</taxon>
        <taxon>Basidiomycota</taxon>
        <taxon>Agaricomycotina</taxon>
        <taxon>Agaricomycetes</taxon>
        <taxon>Agaricomycetidae</taxon>
        <taxon>Agaricales</taxon>
        <taxon>Marasmiineae</taxon>
        <taxon>Marasmiaceae</taxon>
        <taxon>Tetrapyrgos</taxon>
    </lineage>
</organism>
<dbReference type="Proteomes" id="UP000559256">
    <property type="component" value="Unassembled WGS sequence"/>
</dbReference>